<reference evidence="16 17" key="1">
    <citation type="submission" date="2021-05" db="EMBL/GenBank/DDBJ databases">
        <title>A novel Methanospirillum isolate from a pyrite-forming mixed culture.</title>
        <authorList>
            <person name="Bunk B."/>
            <person name="Sproer C."/>
            <person name="Spring S."/>
            <person name="Pester M."/>
        </authorList>
    </citation>
    <scope>NUCLEOTIDE SEQUENCE [LARGE SCALE GENOMIC DNA]</scope>
    <source>
        <strain evidence="16 17">J.3.6.1-F.2.7.3</strain>
    </source>
</reference>
<evidence type="ECO:0000313" key="17">
    <source>
        <dbReference type="Proteomes" id="UP000680656"/>
    </source>
</evidence>
<dbReference type="SUPFAM" id="SSF55785">
    <property type="entry name" value="PYP-like sensor domain (PAS domain)"/>
    <property type="match status" value="1"/>
</dbReference>
<evidence type="ECO:0000259" key="15">
    <source>
        <dbReference type="PROSITE" id="PS50112"/>
    </source>
</evidence>
<evidence type="ECO:0000256" key="1">
    <source>
        <dbReference type="ARBA" id="ARBA00000085"/>
    </source>
</evidence>
<dbReference type="PROSITE" id="PS50112">
    <property type="entry name" value="PAS"/>
    <property type="match status" value="1"/>
</dbReference>
<dbReference type="PANTHER" id="PTHR42878">
    <property type="entry name" value="TWO-COMPONENT HISTIDINE KINASE"/>
    <property type="match status" value="1"/>
</dbReference>
<evidence type="ECO:0000256" key="10">
    <source>
        <dbReference type="ARBA" id="ARBA00022989"/>
    </source>
</evidence>
<dbReference type="EMBL" id="CP075546">
    <property type="protein sequence ID" value="QVV90048.1"/>
    <property type="molecule type" value="Genomic_DNA"/>
</dbReference>
<keyword evidence="11" id="KW-0902">Two-component regulatory system</keyword>
<dbReference type="RefSeq" id="WP_214420825.1">
    <property type="nucleotide sequence ID" value="NZ_CP075546.1"/>
</dbReference>
<comment type="catalytic activity">
    <reaction evidence="1">
        <text>ATP + protein L-histidine = ADP + protein N-phospho-L-histidine.</text>
        <dbReference type="EC" id="2.7.13.3"/>
    </reaction>
</comment>
<evidence type="ECO:0000259" key="14">
    <source>
        <dbReference type="PROSITE" id="PS50109"/>
    </source>
</evidence>
<dbReference type="InterPro" id="IPR036890">
    <property type="entry name" value="HATPase_C_sf"/>
</dbReference>
<evidence type="ECO:0000256" key="11">
    <source>
        <dbReference type="ARBA" id="ARBA00023012"/>
    </source>
</evidence>
<gene>
    <name evidence="16" type="ORF">KHC33_06015</name>
</gene>
<keyword evidence="8" id="KW-0418">Kinase</keyword>
<dbReference type="InterPro" id="IPR005467">
    <property type="entry name" value="His_kinase_dom"/>
</dbReference>
<dbReference type="InterPro" id="IPR003594">
    <property type="entry name" value="HATPase_dom"/>
</dbReference>
<keyword evidence="5" id="KW-0808">Transferase</keyword>
<keyword evidence="7" id="KW-0547">Nucleotide-binding</keyword>
<dbReference type="GO" id="GO:0000156">
    <property type="term" value="F:phosphorelay response regulator activity"/>
    <property type="evidence" value="ECO:0007669"/>
    <property type="project" value="TreeGrafter"/>
</dbReference>
<protein>
    <recommendedName>
        <fullName evidence="3">histidine kinase</fullName>
        <ecNumber evidence="3">2.7.13.3</ecNumber>
    </recommendedName>
</protein>
<dbReference type="AlphaFoldDB" id="A0A8E7B3U5"/>
<dbReference type="SMART" id="SM00387">
    <property type="entry name" value="HATPase_c"/>
    <property type="match status" value="1"/>
</dbReference>
<evidence type="ECO:0000256" key="4">
    <source>
        <dbReference type="ARBA" id="ARBA00022475"/>
    </source>
</evidence>
<dbReference type="Pfam" id="PF13426">
    <property type="entry name" value="PAS_9"/>
    <property type="match status" value="1"/>
</dbReference>
<evidence type="ECO:0000256" key="7">
    <source>
        <dbReference type="ARBA" id="ARBA00022741"/>
    </source>
</evidence>
<keyword evidence="17" id="KW-1185">Reference proteome</keyword>
<feature type="transmembrane region" description="Helical" evidence="13">
    <location>
        <begin position="295"/>
        <end position="318"/>
    </location>
</feature>
<accession>A0A8E7B3U5</accession>
<comment type="subcellular location">
    <subcellularLocation>
        <location evidence="2">Cell membrane</location>
        <topology evidence="2">Multi-pass membrane protein</topology>
    </subcellularLocation>
</comment>
<dbReference type="PROSITE" id="PS50109">
    <property type="entry name" value="HIS_KIN"/>
    <property type="match status" value="1"/>
</dbReference>
<dbReference type="Gene3D" id="3.30.450.20">
    <property type="entry name" value="PAS domain"/>
    <property type="match status" value="2"/>
</dbReference>
<feature type="transmembrane region" description="Helical" evidence="13">
    <location>
        <begin position="12"/>
        <end position="34"/>
    </location>
</feature>
<feature type="domain" description="Histidine kinase" evidence="14">
    <location>
        <begin position="569"/>
        <end position="671"/>
    </location>
</feature>
<evidence type="ECO:0000256" key="13">
    <source>
        <dbReference type="SAM" id="Phobius"/>
    </source>
</evidence>
<dbReference type="GO" id="GO:0004673">
    <property type="term" value="F:protein histidine kinase activity"/>
    <property type="evidence" value="ECO:0007669"/>
    <property type="project" value="UniProtKB-EC"/>
</dbReference>
<dbReference type="EC" id="2.7.13.3" evidence="3"/>
<keyword evidence="12 13" id="KW-0472">Membrane</keyword>
<keyword evidence="9" id="KW-0067">ATP-binding</keyword>
<keyword evidence="6 13" id="KW-0812">Transmembrane</keyword>
<dbReference type="Gene3D" id="3.30.565.10">
    <property type="entry name" value="Histidine kinase-like ATPase, C-terminal domain"/>
    <property type="match status" value="1"/>
</dbReference>
<evidence type="ECO:0000256" key="9">
    <source>
        <dbReference type="ARBA" id="ARBA00022840"/>
    </source>
</evidence>
<evidence type="ECO:0000256" key="5">
    <source>
        <dbReference type="ARBA" id="ARBA00022679"/>
    </source>
</evidence>
<keyword evidence="4" id="KW-1003">Cell membrane</keyword>
<dbReference type="NCBIfam" id="TIGR00229">
    <property type="entry name" value="sensory_box"/>
    <property type="match status" value="1"/>
</dbReference>
<dbReference type="GO" id="GO:0007234">
    <property type="term" value="P:osmosensory signaling via phosphorelay pathway"/>
    <property type="evidence" value="ECO:0007669"/>
    <property type="project" value="TreeGrafter"/>
</dbReference>
<proteinExistence type="predicted"/>
<organism evidence="16 17">
    <name type="scientific">Methanospirillum purgamenti</name>
    <dbReference type="NCBI Taxonomy" id="2834276"/>
    <lineage>
        <taxon>Archaea</taxon>
        <taxon>Methanobacteriati</taxon>
        <taxon>Methanobacteriota</taxon>
        <taxon>Stenosarchaea group</taxon>
        <taxon>Methanomicrobia</taxon>
        <taxon>Methanomicrobiales</taxon>
        <taxon>Methanospirillaceae</taxon>
        <taxon>Methanospirillum</taxon>
    </lineage>
</organism>
<dbReference type="Proteomes" id="UP000680656">
    <property type="component" value="Chromosome"/>
</dbReference>
<dbReference type="PRINTS" id="PR00344">
    <property type="entry name" value="BCTRLSENSOR"/>
</dbReference>
<dbReference type="PANTHER" id="PTHR42878:SF7">
    <property type="entry name" value="SENSOR HISTIDINE KINASE GLRK"/>
    <property type="match status" value="1"/>
</dbReference>
<dbReference type="InterPro" id="IPR000014">
    <property type="entry name" value="PAS"/>
</dbReference>
<dbReference type="InterPro" id="IPR004358">
    <property type="entry name" value="Sig_transdc_His_kin-like_C"/>
</dbReference>
<dbReference type="InterPro" id="IPR033479">
    <property type="entry name" value="dCache_1"/>
</dbReference>
<keyword evidence="10 13" id="KW-1133">Transmembrane helix</keyword>
<dbReference type="GO" id="GO:0030295">
    <property type="term" value="F:protein kinase activator activity"/>
    <property type="evidence" value="ECO:0007669"/>
    <property type="project" value="TreeGrafter"/>
</dbReference>
<dbReference type="CDD" id="cd00130">
    <property type="entry name" value="PAS"/>
    <property type="match status" value="1"/>
</dbReference>
<dbReference type="GeneID" id="65096721"/>
<dbReference type="Pfam" id="PF02743">
    <property type="entry name" value="dCache_1"/>
    <property type="match status" value="1"/>
</dbReference>
<sequence>MKDYSFRLPPYIPYTLLFVAIFLILGILLGLLYYEYEEEVVQRVYDQGFSILNQVENEILDQFTAYRTALQKLSTRQDIITTTDQGKRILKFYYELNQDVISAISRVDRNGKVVYTYPERPELIGTNISNQSHVQKIQQTQKPVLSDIFQSIQGYNALAYHYPIFLNGTFDGSVAILIPFTTVFEKKLSQVELTKGGKAWLVSGDGIILHSPFKSDYGASFFEQYKEIPSFPKSFEGINSHQADIHTFLIPNNGSFPFEPGLYDIVHKPLALEDSYWDLFFITPRKVVVADMQSFLTSIVLIIISIFVMVSFFILLLFRQRKQIQEKKIQVSIERAIGQEKAQLVSILESMESLVFVIDPDDKYIIYANPTAKKYFGESVLGQSCQTIFLKKDETCPKLCIIQDIIPGETQTVKELFIQTINHHFQVFSKRISWQSGGEKILIVMNDITEQKTLDLMLHQAREKLRILNSITSNEIMNQIFILGGYFEIVREAQSDEERILYHNKCHESLKKVEELVKYLQAYQGLGQSHPKWQNVNEITIYAFSHLSSRSIAHVVTTGSLEIYADPLLEQGFEQLIRNSIIHGKTVDTITLTASIESESEDLLLSYTDNGQGIEPENKKKIFNKGYGSGQGSGLGLFLVREILSITGIEIHETGIYQEGARFEMKIPKGAYRYDSGSD</sequence>
<evidence type="ECO:0000256" key="12">
    <source>
        <dbReference type="ARBA" id="ARBA00023136"/>
    </source>
</evidence>
<dbReference type="GO" id="GO:0005524">
    <property type="term" value="F:ATP binding"/>
    <property type="evidence" value="ECO:0007669"/>
    <property type="project" value="UniProtKB-KW"/>
</dbReference>
<dbReference type="GO" id="GO:0005886">
    <property type="term" value="C:plasma membrane"/>
    <property type="evidence" value="ECO:0007669"/>
    <property type="project" value="UniProtKB-SubCell"/>
</dbReference>
<dbReference type="KEGG" id="mrtj:KHC33_06015"/>
<evidence type="ECO:0000256" key="6">
    <source>
        <dbReference type="ARBA" id="ARBA00022692"/>
    </source>
</evidence>
<feature type="domain" description="PAS" evidence="15">
    <location>
        <begin position="340"/>
        <end position="377"/>
    </location>
</feature>
<dbReference type="InterPro" id="IPR035965">
    <property type="entry name" value="PAS-like_dom_sf"/>
</dbReference>
<dbReference type="SUPFAM" id="SSF55874">
    <property type="entry name" value="ATPase domain of HSP90 chaperone/DNA topoisomerase II/histidine kinase"/>
    <property type="match status" value="1"/>
</dbReference>
<evidence type="ECO:0000313" key="16">
    <source>
        <dbReference type="EMBL" id="QVV90048.1"/>
    </source>
</evidence>
<evidence type="ECO:0000256" key="2">
    <source>
        <dbReference type="ARBA" id="ARBA00004651"/>
    </source>
</evidence>
<evidence type="ECO:0000256" key="3">
    <source>
        <dbReference type="ARBA" id="ARBA00012438"/>
    </source>
</evidence>
<name>A0A8E7B3U5_9EURY</name>
<dbReference type="InterPro" id="IPR050351">
    <property type="entry name" value="BphY/WalK/GraS-like"/>
</dbReference>
<dbReference type="Pfam" id="PF02518">
    <property type="entry name" value="HATPase_c"/>
    <property type="match status" value="1"/>
</dbReference>
<evidence type="ECO:0000256" key="8">
    <source>
        <dbReference type="ARBA" id="ARBA00022777"/>
    </source>
</evidence>